<keyword evidence="2" id="KW-0472">Membrane</keyword>
<dbReference type="RefSeq" id="WP_345919250.1">
    <property type="nucleotide sequence ID" value="NZ_JBDIVE010000003.1"/>
</dbReference>
<comment type="subcellular location">
    <subcellularLocation>
        <location evidence="1">Membrane</location>
    </subcellularLocation>
</comment>
<dbReference type="Pfam" id="PF05433">
    <property type="entry name" value="Rick_17kDa_Anti"/>
    <property type="match status" value="1"/>
</dbReference>
<dbReference type="InterPro" id="IPR051407">
    <property type="entry name" value="Bact_OM_lipoprot/Surf_antigen"/>
</dbReference>
<proteinExistence type="predicted"/>
<organism evidence="5 6">
    <name type="scientific">Uliginosibacterium sediminicola</name>
    <dbReference type="NCBI Taxonomy" id="2024550"/>
    <lineage>
        <taxon>Bacteria</taxon>
        <taxon>Pseudomonadati</taxon>
        <taxon>Pseudomonadota</taxon>
        <taxon>Betaproteobacteria</taxon>
        <taxon>Rhodocyclales</taxon>
        <taxon>Zoogloeaceae</taxon>
        <taxon>Uliginosibacterium</taxon>
    </lineage>
</organism>
<dbReference type="EMBL" id="JBDIVE010000003">
    <property type="protein sequence ID" value="MEN3068482.1"/>
    <property type="molecule type" value="Genomic_DNA"/>
</dbReference>
<evidence type="ECO:0000256" key="1">
    <source>
        <dbReference type="ARBA" id="ARBA00004370"/>
    </source>
</evidence>
<keyword evidence="6" id="KW-1185">Reference proteome</keyword>
<gene>
    <name evidence="5" type="ORF">ABDB84_08320</name>
</gene>
<dbReference type="NCBIfam" id="NF008437">
    <property type="entry name" value="PRK11280.1"/>
    <property type="match status" value="1"/>
</dbReference>
<dbReference type="PANTHER" id="PTHR35603:SF2">
    <property type="entry name" value="OUTER MEMBRANE LIPOPROTEIN"/>
    <property type="match status" value="1"/>
</dbReference>
<evidence type="ECO:0000259" key="4">
    <source>
        <dbReference type="Pfam" id="PF05433"/>
    </source>
</evidence>
<protein>
    <submittedName>
        <fullName evidence="5">Glycine zipper 2TM domain-containing protein</fullName>
    </submittedName>
</protein>
<dbReference type="InterPro" id="IPR008816">
    <property type="entry name" value="Gly_zipper_2TM_dom"/>
</dbReference>
<feature type="signal peptide" evidence="3">
    <location>
        <begin position="1"/>
        <end position="19"/>
    </location>
</feature>
<evidence type="ECO:0000256" key="2">
    <source>
        <dbReference type="ARBA" id="ARBA00023136"/>
    </source>
</evidence>
<keyword evidence="3" id="KW-0732">Signal</keyword>
<feature type="chain" id="PRO_5046395634" evidence="3">
    <location>
        <begin position="20"/>
        <end position="176"/>
    </location>
</feature>
<evidence type="ECO:0000313" key="5">
    <source>
        <dbReference type="EMBL" id="MEN3068482.1"/>
    </source>
</evidence>
<reference evidence="5 6" key="1">
    <citation type="journal article" date="2018" name="Int. J. Syst. Evol. Microbiol.">
        <title>Uliginosibacterium sediminicola sp. nov., isolated from freshwater sediment.</title>
        <authorList>
            <person name="Hwang W.M."/>
            <person name="Kim S.M."/>
            <person name="Kang K."/>
            <person name="Ahn T.Y."/>
        </authorList>
    </citation>
    <scope>NUCLEOTIDE SEQUENCE [LARGE SCALE GENOMIC DNA]</scope>
    <source>
        <strain evidence="5 6">M1-21</strain>
    </source>
</reference>
<comment type="caution">
    <text evidence="5">The sequence shown here is derived from an EMBL/GenBank/DDBJ whole genome shotgun (WGS) entry which is preliminary data.</text>
</comment>
<accession>A0ABU9YYD2</accession>
<sequence length="176" mass="18455">MKKISILLALAGLVSVAQASEFAPVVAKSEIIKSVPVSRQVCSTETVEAAPDRSAAGAIIGGVAGGVLGHTVGKGGGKVAATVVGAIAGTVVGDRLDNQDATPTTQQVQRCHTVREQQDQLVGYRVTYEYAGKQYSTRMARDPGDRVELQISVVGADVEAPPVIYREVDGPRPRRF</sequence>
<dbReference type="PANTHER" id="PTHR35603">
    <property type="match status" value="1"/>
</dbReference>
<dbReference type="Proteomes" id="UP001410394">
    <property type="component" value="Unassembled WGS sequence"/>
</dbReference>
<feature type="domain" description="Glycine zipper 2TM" evidence="4">
    <location>
        <begin position="56"/>
        <end position="94"/>
    </location>
</feature>
<evidence type="ECO:0000256" key="3">
    <source>
        <dbReference type="SAM" id="SignalP"/>
    </source>
</evidence>
<name>A0ABU9YYD2_9RHOO</name>
<evidence type="ECO:0000313" key="6">
    <source>
        <dbReference type="Proteomes" id="UP001410394"/>
    </source>
</evidence>